<gene>
    <name evidence="1" type="ORF">COU22_00035</name>
</gene>
<name>A0A2M6WDK3_9BACT</name>
<dbReference type="PANTHER" id="PTHR41930:SF1">
    <property type="entry name" value="DEPHOSPHO-COA KINASE"/>
    <property type="match status" value="1"/>
</dbReference>
<protein>
    <submittedName>
        <fullName evidence="1">Dephospho-CoA kinase</fullName>
    </submittedName>
</protein>
<evidence type="ECO:0000313" key="2">
    <source>
        <dbReference type="Proteomes" id="UP000230543"/>
    </source>
</evidence>
<keyword evidence="1" id="KW-0808">Transferase</keyword>
<feature type="non-terminal residue" evidence="1">
    <location>
        <position position="68"/>
    </location>
</feature>
<dbReference type="EMBL" id="PFBO01000004">
    <property type="protein sequence ID" value="PIT90824.1"/>
    <property type="molecule type" value="Genomic_DNA"/>
</dbReference>
<accession>A0A2M6WDK3</accession>
<organism evidence="1 2">
    <name type="scientific">Candidatus Komeilibacteria bacterium CG10_big_fil_rev_8_21_14_0_10_41_13</name>
    <dbReference type="NCBI Taxonomy" id="1974476"/>
    <lineage>
        <taxon>Bacteria</taxon>
        <taxon>Candidatus Komeiliibacteriota</taxon>
    </lineage>
</organism>
<dbReference type="Gene3D" id="3.40.50.300">
    <property type="entry name" value="P-loop containing nucleotide triphosphate hydrolases"/>
    <property type="match status" value="1"/>
</dbReference>
<proteinExistence type="predicted"/>
<dbReference type="AlphaFoldDB" id="A0A2M6WDK3"/>
<dbReference type="InterPro" id="IPR027417">
    <property type="entry name" value="P-loop_NTPase"/>
</dbReference>
<dbReference type="Proteomes" id="UP000230543">
    <property type="component" value="Unassembled WGS sequence"/>
</dbReference>
<dbReference type="GO" id="GO:0016301">
    <property type="term" value="F:kinase activity"/>
    <property type="evidence" value="ECO:0007669"/>
    <property type="project" value="UniProtKB-KW"/>
</dbReference>
<keyword evidence="1" id="KW-0418">Kinase</keyword>
<dbReference type="PANTHER" id="PTHR41930">
    <property type="entry name" value="UPF0200 PROTEIN MJ1399"/>
    <property type="match status" value="1"/>
</dbReference>
<evidence type="ECO:0000313" key="1">
    <source>
        <dbReference type="EMBL" id="PIT90824.1"/>
    </source>
</evidence>
<dbReference type="SUPFAM" id="SSF52540">
    <property type="entry name" value="P-loop containing nucleoside triphosphate hydrolases"/>
    <property type="match status" value="1"/>
</dbReference>
<comment type="caution">
    <text evidence="1">The sequence shown here is derived from an EMBL/GenBank/DDBJ whole genome shotgun (WGS) entry which is preliminary data.</text>
</comment>
<sequence>MTKTIIAFVGMPGAGKSEAVSYLEQQGFARVYFGGTVLEEVKKQGLEVNFENEKQVREEIRQKHGMAA</sequence>
<reference evidence="2" key="1">
    <citation type="submission" date="2017-09" db="EMBL/GenBank/DDBJ databases">
        <title>Depth-based differentiation of microbial function through sediment-hosted aquifers and enrichment of novel symbionts in the deep terrestrial subsurface.</title>
        <authorList>
            <person name="Probst A.J."/>
            <person name="Ladd B."/>
            <person name="Jarett J.K."/>
            <person name="Geller-Mcgrath D.E."/>
            <person name="Sieber C.M.K."/>
            <person name="Emerson J.B."/>
            <person name="Anantharaman K."/>
            <person name="Thomas B.C."/>
            <person name="Malmstrom R."/>
            <person name="Stieglmeier M."/>
            <person name="Klingl A."/>
            <person name="Woyke T."/>
            <person name="Ryan C.M."/>
            <person name="Banfield J.F."/>
        </authorList>
    </citation>
    <scope>NUCLEOTIDE SEQUENCE [LARGE SCALE GENOMIC DNA]</scope>
</reference>